<dbReference type="EMBL" id="FOSX01000024">
    <property type="protein sequence ID" value="SFK79402.1"/>
    <property type="molecule type" value="Genomic_DNA"/>
</dbReference>
<protein>
    <recommendedName>
        <fullName evidence="7">DUF1835 domain-containing protein</fullName>
    </recommendedName>
</protein>
<feature type="domain" description="DUF1835" evidence="1">
    <location>
        <begin position="10"/>
        <end position="98"/>
    </location>
</feature>
<dbReference type="Pfam" id="PF12395">
    <property type="entry name" value="DUF3658"/>
    <property type="match status" value="1"/>
</dbReference>
<feature type="domain" description="DUF3658" evidence="2">
    <location>
        <begin position="120"/>
        <end position="215"/>
    </location>
</feature>
<name>A0A1I4CDX7_9GAMM</name>
<evidence type="ECO:0000313" key="4">
    <source>
        <dbReference type="EMBL" id="SFK79402.1"/>
    </source>
</evidence>
<dbReference type="Proteomes" id="UP000198861">
    <property type="component" value="Unassembled WGS sequence"/>
</dbReference>
<reference evidence="3 5" key="2">
    <citation type="submission" date="2016-10" db="EMBL/GenBank/DDBJ databases">
        <authorList>
            <person name="Varghese N."/>
            <person name="Submissions S."/>
        </authorList>
    </citation>
    <scope>NUCLEOTIDE SEQUENCE [LARGE SCALE GENOMIC DNA]</scope>
    <source>
        <strain evidence="3 5">DSM 282</strain>
    </source>
</reference>
<accession>A0A1I4CDX7</accession>
<dbReference type="InterPro" id="IPR014973">
    <property type="entry name" value="DUF1835"/>
</dbReference>
<gene>
    <name evidence="3" type="ORF">SAMN04244571_01850</name>
    <name evidence="4" type="ORF">SAMN04244574_01886</name>
</gene>
<dbReference type="RefSeq" id="WP_244541068.1">
    <property type="nucleotide sequence ID" value="NZ_FOKJ01000025.1"/>
</dbReference>
<dbReference type="EMBL" id="FOKJ01000025">
    <property type="protein sequence ID" value="SFB22662.1"/>
    <property type="molecule type" value="Genomic_DNA"/>
</dbReference>
<proteinExistence type="predicted"/>
<dbReference type="Proteomes" id="UP000199579">
    <property type="component" value="Unassembled WGS sequence"/>
</dbReference>
<evidence type="ECO:0000313" key="6">
    <source>
        <dbReference type="Proteomes" id="UP000199579"/>
    </source>
</evidence>
<dbReference type="InterPro" id="IPR022123">
    <property type="entry name" value="DUF3658"/>
</dbReference>
<dbReference type="Pfam" id="PF08874">
    <property type="entry name" value="DUF1835"/>
    <property type="match status" value="1"/>
</dbReference>
<evidence type="ECO:0000313" key="3">
    <source>
        <dbReference type="EMBL" id="SFB22662.1"/>
    </source>
</evidence>
<keyword evidence="5" id="KW-1185">Reference proteome</keyword>
<evidence type="ECO:0000259" key="2">
    <source>
        <dbReference type="Pfam" id="PF12395"/>
    </source>
</evidence>
<sequence>MMTMSDGWQLVCGDLAAEAVRPLLGAAARIEVLHDDLAVGPLLDVDEPPCAVRAAFWDGVWPPGSPPPAFAVQLAEEAEWLAALARQAEPVTLWHGDSGVRRRRAVALCSPQQLRDCQRQARPLSAERRAELAGQWRRAVAENGGVRRWRDGVFHSEDYRLVDGMLLCLCSRDWQPLPPLLSQAMRCCSGFFATDLFLAWRLRELARQGRVGFAEAPEADFAGQRVRRLAD</sequence>
<reference evidence="4 6" key="1">
    <citation type="submission" date="2016-10" db="EMBL/GenBank/DDBJ databases">
        <authorList>
            <person name="de Groot N.N."/>
        </authorList>
    </citation>
    <scope>NUCLEOTIDE SEQUENCE [LARGE SCALE GENOMIC DNA]</scope>
    <source>
        <strain evidence="4 6">DSM 381</strain>
    </source>
</reference>
<organism evidence="4 6">
    <name type="scientific">Azotobacter beijerinckii</name>
    <dbReference type="NCBI Taxonomy" id="170623"/>
    <lineage>
        <taxon>Bacteria</taxon>
        <taxon>Pseudomonadati</taxon>
        <taxon>Pseudomonadota</taxon>
        <taxon>Gammaproteobacteria</taxon>
        <taxon>Pseudomonadales</taxon>
        <taxon>Pseudomonadaceae</taxon>
        <taxon>Azotobacter</taxon>
    </lineage>
</organism>
<dbReference type="AlphaFoldDB" id="A0A1I4CDX7"/>
<evidence type="ECO:0000313" key="5">
    <source>
        <dbReference type="Proteomes" id="UP000198861"/>
    </source>
</evidence>
<evidence type="ECO:0000259" key="1">
    <source>
        <dbReference type="Pfam" id="PF08874"/>
    </source>
</evidence>
<evidence type="ECO:0008006" key="7">
    <source>
        <dbReference type="Google" id="ProtNLM"/>
    </source>
</evidence>